<feature type="domain" description="GPI inositol-deacylase winged helix" evidence="1">
    <location>
        <begin position="9"/>
        <end position="85"/>
    </location>
</feature>
<gene>
    <name evidence="2" type="ORF">L873DRAFT_1569250</name>
</gene>
<evidence type="ECO:0000313" key="3">
    <source>
        <dbReference type="Proteomes" id="UP000276215"/>
    </source>
</evidence>
<feature type="non-terminal residue" evidence="2">
    <location>
        <position position="137"/>
    </location>
</feature>
<evidence type="ECO:0000313" key="2">
    <source>
        <dbReference type="EMBL" id="RPB01343.1"/>
    </source>
</evidence>
<dbReference type="PANTHER" id="PTHR10039:SF16">
    <property type="entry name" value="GPI INOSITOL-DEACYLASE"/>
    <property type="match status" value="1"/>
</dbReference>
<dbReference type="EMBL" id="ML120374">
    <property type="protein sequence ID" value="RPB01343.1"/>
    <property type="molecule type" value="Genomic_DNA"/>
</dbReference>
<dbReference type="AlphaFoldDB" id="A0A3N4JSL7"/>
<evidence type="ECO:0000259" key="1">
    <source>
        <dbReference type="Pfam" id="PF22939"/>
    </source>
</evidence>
<protein>
    <recommendedName>
        <fullName evidence="1">GPI inositol-deacylase winged helix domain-containing protein</fullName>
    </recommendedName>
</protein>
<keyword evidence="3" id="KW-1185">Reference proteome</keyword>
<dbReference type="Pfam" id="PF22939">
    <property type="entry name" value="WHD_GPIID"/>
    <property type="match status" value="1"/>
</dbReference>
<dbReference type="STRING" id="1336337.A0A3N4JSL7"/>
<accession>A0A3N4JSL7</accession>
<reference evidence="2 3" key="1">
    <citation type="journal article" date="2018" name="Nat. Ecol. Evol.">
        <title>Pezizomycetes genomes reveal the molecular basis of ectomycorrhizal truffle lifestyle.</title>
        <authorList>
            <person name="Murat C."/>
            <person name="Payen T."/>
            <person name="Noel B."/>
            <person name="Kuo A."/>
            <person name="Morin E."/>
            <person name="Chen J."/>
            <person name="Kohler A."/>
            <person name="Krizsan K."/>
            <person name="Balestrini R."/>
            <person name="Da Silva C."/>
            <person name="Montanini B."/>
            <person name="Hainaut M."/>
            <person name="Levati E."/>
            <person name="Barry K.W."/>
            <person name="Belfiori B."/>
            <person name="Cichocki N."/>
            <person name="Clum A."/>
            <person name="Dockter R.B."/>
            <person name="Fauchery L."/>
            <person name="Guy J."/>
            <person name="Iotti M."/>
            <person name="Le Tacon F."/>
            <person name="Lindquist E.A."/>
            <person name="Lipzen A."/>
            <person name="Malagnac F."/>
            <person name="Mello A."/>
            <person name="Molinier V."/>
            <person name="Miyauchi S."/>
            <person name="Poulain J."/>
            <person name="Riccioni C."/>
            <person name="Rubini A."/>
            <person name="Sitrit Y."/>
            <person name="Splivallo R."/>
            <person name="Traeger S."/>
            <person name="Wang M."/>
            <person name="Zifcakova L."/>
            <person name="Wipf D."/>
            <person name="Zambonelli A."/>
            <person name="Paolocci F."/>
            <person name="Nowrousian M."/>
            <person name="Ottonello S."/>
            <person name="Baldrian P."/>
            <person name="Spatafora J.W."/>
            <person name="Henrissat B."/>
            <person name="Nagy L.G."/>
            <person name="Aury J.M."/>
            <person name="Wincker P."/>
            <person name="Grigoriev I.V."/>
            <person name="Bonfante P."/>
            <person name="Martin F.M."/>
        </authorList>
    </citation>
    <scope>NUCLEOTIDE SEQUENCE [LARGE SCALE GENOMIC DNA]</scope>
    <source>
        <strain evidence="2 3">120613-1</strain>
    </source>
</reference>
<name>A0A3N4JSL7_9PEZI</name>
<organism evidence="2 3">
    <name type="scientific">Choiromyces venosus 120613-1</name>
    <dbReference type="NCBI Taxonomy" id="1336337"/>
    <lineage>
        <taxon>Eukaryota</taxon>
        <taxon>Fungi</taxon>
        <taxon>Dikarya</taxon>
        <taxon>Ascomycota</taxon>
        <taxon>Pezizomycotina</taxon>
        <taxon>Pezizomycetes</taxon>
        <taxon>Pezizales</taxon>
        <taxon>Tuberaceae</taxon>
        <taxon>Choiromyces</taxon>
    </lineage>
</organism>
<dbReference type="PANTHER" id="PTHR10039">
    <property type="entry name" value="AMELOGENIN"/>
    <property type="match status" value="1"/>
</dbReference>
<dbReference type="OrthoDB" id="195446at2759"/>
<dbReference type="Proteomes" id="UP000276215">
    <property type="component" value="Unassembled WGS sequence"/>
</dbReference>
<feature type="non-terminal residue" evidence="2">
    <location>
        <position position="1"/>
    </location>
</feature>
<dbReference type="InterPro" id="IPR054471">
    <property type="entry name" value="GPIID_WHD"/>
</dbReference>
<proteinExistence type="predicted"/>
<sequence>REQKGGRSRLGMQVLMWISHGERPLRIEELCHALAVEIDSTKLDPGNIPSQDSVLESGLGLAMVDKETSAVRLTHPTFREYLCSPGILPGGHKMLGETCSTYLNYEHVSQLPSNCFSAINPPDMPFLQYASVRWGVH</sequence>